<dbReference type="PANTHER" id="PTHR33669:SF14">
    <property type="entry name" value="NRR REPRESSOR HOMOLOG 3"/>
    <property type="match status" value="1"/>
</dbReference>
<feature type="compositionally biased region" description="Basic and acidic residues" evidence="4">
    <location>
        <begin position="103"/>
        <end position="115"/>
    </location>
</feature>
<sequence length="133" mass="15138">MELSNRTCPKKRKISDVDPKDEERDEDDDEKIEKFFALIRTMREARDRLSAAPSIIGDGSTPSQRSKTEEARKPVSGWKPIFKIEDFVQDSQRIGNDPNGAITHHDSNSHRKDGSEDQDNQEIKVSLDLTLSL</sequence>
<comment type="subcellular location">
    <subcellularLocation>
        <location evidence="1">Nucleus</location>
    </subcellularLocation>
</comment>
<evidence type="ECO:0000313" key="6">
    <source>
        <dbReference type="EMBL" id="PKI38837.1"/>
    </source>
</evidence>
<evidence type="ECO:0000256" key="1">
    <source>
        <dbReference type="ARBA" id="ARBA00004123"/>
    </source>
</evidence>
<feature type="region of interest" description="Disordered" evidence="4">
    <location>
        <begin position="47"/>
        <end position="77"/>
    </location>
</feature>
<dbReference type="EMBL" id="PGOL01004001">
    <property type="protein sequence ID" value="PKI38837.1"/>
    <property type="molecule type" value="Genomic_DNA"/>
</dbReference>
<protein>
    <submittedName>
        <fullName evidence="5">Uncharacterized protein</fullName>
    </submittedName>
</protein>
<dbReference type="STRING" id="22663.A0A218X5Q4"/>
<evidence type="ECO:0000256" key="2">
    <source>
        <dbReference type="ARBA" id="ARBA00009937"/>
    </source>
</evidence>
<dbReference type="AlphaFoldDB" id="A0A218X5Q4"/>
<gene>
    <name evidence="5" type="ORF">CDL15_Pgr010004</name>
    <name evidence="6" type="ORF">CRG98_040775</name>
</gene>
<feature type="region of interest" description="Disordered" evidence="4">
    <location>
        <begin position="89"/>
        <end position="133"/>
    </location>
</feature>
<comment type="similarity">
    <text evidence="2">Belongs to the NPR1-interactor family.</text>
</comment>
<dbReference type="GO" id="GO:0010112">
    <property type="term" value="P:regulation of systemic acquired resistance"/>
    <property type="evidence" value="ECO:0007669"/>
    <property type="project" value="InterPro"/>
</dbReference>
<dbReference type="Proteomes" id="UP000197138">
    <property type="component" value="Unassembled WGS sequence"/>
</dbReference>
<dbReference type="EMBL" id="MTKT01002370">
    <property type="protein sequence ID" value="OWM80026.1"/>
    <property type="molecule type" value="Genomic_DNA"/>
</dbReference>
<name>A0A218X5Q4_PUNGR</name>
<dbReference type="InterPro" id="IPR031425">
    <property type="entry name" value="NPR1/NH1-interacting"/>
</dbReference>
<dbReference type="GO" id="GO:0005634">
    <property type="term" value="C:nucleus"/>
    <property type="evidence" value="ECO:0007669"/>
    <property type="project" value="UniProtKB-SubCell"/>
</dbReference>
<evidence type="ECO:0000256" key="3">
    <source>
        <dbReference type="ARBA" id="ARBA00023242"/>
    </source>
</evidence>
<dbReference type="Proteomes" id="UP000233551">
    <property type="component" value="Unassembled WGS sequence"/>
</dbReference>
<evidence type="ECO:0000313" key="7">
    <source>
        <dbReference type="Proteomes" id="UP000197138"/>
    </source>
</evidence>
<reference evidence="5" key="2">
    <citation type="submission" date="2017-06" db="EMBL/GenBank/DDBJ databases">
        <title>The pomegranate genome and the genomics of punicalagin biosynthesis.</title>
        <authorList>
            <person name="Xu C."/>
        </authorList>
    </citation>
    <scope>NUCLEOTIDE SEQUENCE [LARGE SCALE GENOMIC DNA]</scope>
    <source>
        <tissue evidence="5">Fresh leaf</tissue>
    </source>
</reference>
<organism evidence="5 7">
    <name type="scientific">Punica granatum</name>
    <name type="common">Pomegranate</name>
    <dbReference type="NCBI Taxonomy" id="22663"/>
    <lineage>
        <taxon>Eukaryota</taxon>
        <taxon>Viridiplantae</taxon>
        <taxon>Streptophyta</taxon>
        <taxon>Embryophyta</taxon>
        <taxon>Tracheophyta</taxon>
        <taxon>Spermatophyta</taxon>
        <taxon>Magnoliopsida</taxon>
        <taxon>eudicotyledons</taxon>
        <taxon>Gunneridae</taxon>
        <taxon>Pentapetalae</taxon>
        <taxon>rosids</taxon>
        <taxon>malvids</taxon>
        <taxon>Myrtales</taxon>
        <taxon>Lythraceae</taxon>
        <taxon>Punica</taxon>
    </lineage>
</organism>
<dbReference type="Pfam" id="PF15699">
    <property type="entry name" value="NPR1_interact"/>
    <property type="match status" value="1"/>
</dbReference>
<evidence type="ECO:0000313" key="5">
    <source>
        <dbReference type="EMBL" id="OWM80026.1"/>
    </source>
</evidence>
<accession>A0A218X5Q4</accession>
<reference evidence="6 8" key="3">
    <citation type="submission" date="2017-11" db="EMBL/GenBank/DDBJ databases">
        <title>De-novo sequencing of pomegranate (Punica granatum L.) genome.</title>
        <authorList>
            <person name="Akparov Z."/>
            <person name="Amiraslanov A."/>
            <person name="Hajiyeva S."/>
            <person name="Abbasov M."/>
            <person name="Kaur K."/>
            <person name="Hamwieh A."/>
            <person name="Solovyev V."/>
            <person name="Salamov A."/>
            <person name="Braich B."/>
            <person name="Kosarev P."/>
            <person name="Mahmoud A."/>
            <person name="Hajiyev E."/>
            <person name="Babayeva S."/>
            <person name="Izzatullayeva V."/>
            <person name="Mammadov A."/>
            <person name="Mammadov A."/>
            <person name="Sharifova S."/>
            <person name="Ojaghi J."/>
            <person name="Eynullazada K."/>
            <person name="Bayramov B."/>
            <person name="Abdulazimova A."/>
            <person name="Shahmuradov I."/>
        </authorList>
    </citation>
    <scope>NUCLEOTIDE SEQUENCE [LARGE SCALE GENOMIC DNA]</scope>
    <source>
        <strain evidence="6">AG2017</strain>
        <strain evidence="8">cv. AG2017</strain>
        <tissue evidence="6">Leaf</tissue>
    </source>
</reference>
<evidence type="ECO:0000256" key="4">
    <source>
        <dbReference type="SAM" id="MobiDB-lite"/>
    </source>
</evidence>
<feature type="region of interest" description="Disordered" evidence="4">
    <location>
        <begin position="1"/>
        <end position="31"/>
    </location>
</feature>
<keyword evidence="8" id="KW-1185">Reference proteome</keyword>
<comment type="caution">
    <text evidence="5">The sequence shown here is derived from an EMBL/GenBank/DDBJ whole genome shotgun (WGS) entry which is preliminary data.</text>
</comment>
<keyword evidence="3" id="KW-0539">Nucleus</keyword>
<reference evidence="7" key="1">
    <citation type="journal article" date="2017" name="Plant J.">
        <title>The pomegranate (Punica granatum L.) genome and the genomics of punicalagin biosynthesis.</title>
        <authorList>
            <person name="Qin G."/>
            <person name="Xu C."/>
            <person name="Ming R."/>
            <person name="Tang H."/>
            <person name="Guyot R."/>
            <person name="Kramer E.M."/>
            <person name="Hu Y."/>
            <person name="Yi X."/>
            <person name="Qi Y."/>
            <person name="Xu X."/>
            <person name="Gao Z."/>
            <person name="Pan H."/>
            <person name="Jian J."/>
            <person name="Tian Y."/>
            <person name="Yue Z."/>
            <person name="Xu Y."/>
        </authorList>
    </citation>
    <scope>NUCLEOTIDE SEQUENCE [LARGE SCALE GENOMIC DNA]</scope>
    <source>
        <strain evidence="7">cv. Dabenzi</strain>
    </source>
</reference>
<evidence type="ECO:0000313" key="8">
    <source>
        <dbReference type="Proteomes" id="UP000233551"/>
    </source>
</evidence>
<proteinExistence type="inferred from homology"/>
<dbReference type="PANTHER" id="PTHR33669">
    <property type="entry name" value="PROTEIN NEGATIVE REGULATOR OF RESISTANCE"/>
    <property type="match status" value="1"/>
</dbReference>